<dbReference type="HOGENOM" id="CLU_1562700_0_0_1"/>
<dbReference type="Proteomes" id="UP000054097">
    <property type="component" value="Unassembled WGS sequence"/>
</dbReference>
<keyword evidence="5 9" id="KW-0812">Transmembrane</keyword>
<dbReference type="GO" id="GO:0005743">
    <property type="term" value="C:mitochondrial inner membrane"/>
    <property type="evidence" value="ECO:0007669"/>
    <property type="project" value="UniProtKB-UniRule"/>
</dbReference>
<feature type="domain" description="Cytochrome c oxidase assembly factor 3 mitochondrial coiled-coil" evidence="10">
    <location>
        <begin position="27"/>
        <end position="73"/>
    </location>
</feature>
<evidence type="ECO:0000256" key="4">
    <source>
        <dbReference type="ARBA" id="ARBA00011351"/>
    </source>
</evidence>
<evidence type="ECO:0000256" key="1">
    <source>
        <dbReference type="ARBA" id="ARBA00003064"/>
    </source>
</evidence>
<name>A0A0C2WX52_SERVB</name>
<gene>
    <name evidence="11" type="ORF">M408DRAFT_333154</name>
</gene>
<reference evidence="11 12" key="1">
    <citation type="submission" date="2014-04" db="EMBL/GenBank/DDBJ databases">
        <authorList>
            <consortium name="DOE Joint Genome Institute"/>
            <person name="Kuo A."/>
            <person name="Zuccaro A."/>
            <person name="Kohler A."/>
            <person name="Nagy L.G."/>
            <person name="Floudas D."/>
            <person name="Copeland A."/>
            <person name="Barry K.W."/>
            <person name="Cichocki N."/>
            <person name="Veneault-Fourrey C."/>
            <person name="LaButti K."/>
            <person name="Lindquist E.A."/>
            <person name="Lipzen A."/>
            <person name="Lundell T."/>
            <person name="Morin E."/>
            <person name="Murat C."/>
            <person name="Sun H."/>
            <person name="Tunlid A."/>
            <person name="Henrissat B."/>
            <person name="Grigoriev I.V."/>
            <person name="Hibbett D.S."/>
            <person name="Martin F."/>
            <person name="Nordberg H.P."/>
            <person name="Cantor M.N."/>
            <person name="Hua S.X."/>
        </authorList>
    </citation>
    <scope>NUCLEOTIDE SEQUENCE [LARGE SCALE GENOMIC DNA]</scope>
    <source>
        <strain evidence="11 12">MAFF 305830</strain>
    </source>
</reference>
<dbReference type="PANTHER" id="PTHR15642">
    <property type="entry name" value="CYTOCHROME C OXIDASE ASSEMBLY FACTOR 3, MITOCHONDRIAL"/>
    <property type="match status" value="1"/>
</dbReference>
<dbReference type="Pfam" id="PF09813">
    <property type="entry name" value="Coa3_cc"/>
    <property type="match status" value="1"/>
</dbReference>
<feature type="transmembrane region" description="Helical" evidence="9">
    <location>
        <begin position="35"/>
        <end position="56"/>
    </location>
</feature>
<dbReference type="OrthoDB" id="10018333at2759"/>
<evidence type="ECO:0000256" key="5">
    <source>
        <dbReference type="ARBA" id="ARBA00022692"/>
    </source>
</evidence>
<dbReference type="InterPro" id="IPR018628">
    <property type="entry name" value="Coa3_CC"/>
</dbReference>
<keyword evidence="6 9" id="KW-1133">Transmembrane helix</keyword>
<evidence type="ECO:0000256" key="2">
    <source>
        <dbReference type="ARBA" id="ARBA00004304"/>
    </source>
</evidence>
<keyword evidence="9" id="KW-0999">Mitochondrion inner membrane</keyword>
<evidence type="ECO:0000256" key="9">
    <source>
        <dbReference type="RuleBase" id="RU367056"/>
    </source>
</evidence>
<dbReference type="InterPro" id="IPR041752">
    <property type="entry name" value="Coa3"/>
</dbReference>
<comment type="subcellular location">
    <subcellularLocation>
        <location evidence="2">Mitochondrion membrane</location>
        <topology evidence="2">Single-pass membrane protein</topology>
    </subcellularLocation>
</comment>
<evidence type="ECO:0000313" key="12">
    <source>
        <dbReference type="Proteomes" id="UP000054097"/>
    </source>
</evidence>
<dbReference type="GO" id="GO:0033617">
    <property type="term" value="P:mitochondrial respiratory chain complex IV assembly"/>
    <property type="evidence" value="ECO:0007669"/>
    <property type="project" value="UniProtKB-UniRule"/>
</dbReference>
<proteinExistence type="inferred from homology"/>
<evidence type="ECO:0000256" key="8">
    <source>
        <dbReference type="ARBA" id="ARBA00023136"/>
    </source>
</evidence>
<organism evidence="11 12">
    <name type="scientific">Serendipita vermifera MAFF 305830</name>
    <dbReference type="NCBI Taxonomy" id="933852"/>
    <lineage>
        <taxon>Eukaryota</taxon>
        <taxon>Fungi</taxon>
        <taxon>Dikarya</taxon>
        <taxon>Basidiomycota</taxon>
        <taxon>Agaricomycotina</taxon>
        <taxon>Agaricomycetes</taxon>
        <taxon>Sebacinales</taxon>
        <taxon>Serendipitaceae</taxon>
        <taxon>Serendipita</taxon>
    </lineage>
</organism>
<dbReference type="AlphaFoldDB" id="A0A0C2WX52"/>
<evidence type="ECO:0000259" key="10">
    <source>
        <dbReference type="Pfam" id="PF09813"/>
    </source>
</evidence>
<keyword evidence="8 9" id="KW-0472">Membrane</keyword>
<keyword evidence="7 9" id="KW-0496">Mitochondrion</keyword>
<keyword evidence="12" id="KW-1185">Reference proteome</keyword>
<accession>A0A0C2WX52</accession>
<evidence type="ECO:0000256" key="7">
    <source>
        <dbReference type="ARBA" id="ARBA00023128"/>
    </source>
</evidence>
<reference evidence="12" key="2">
    <citation type="submission" date="2015-01" db="EMBL/GenBank/DDBJ databases">
        <title>Evolutionary Origins and Diversification of the Mycorrhizal Mutualists.</title>
        <authorList>
            <consortium name="DOE Joint Genome Institute"/>
            <consortium name="Mycorrhizal Genomics Consortium"/>
            <person name="Kohler A."/>
            <person name="Kuo A."/>
            <person name="Nagy L.G."/>
            <person name="Floudas D."/>
            <person name="Copeland A."/>
            <person name="Barry K.W."/>
            <person name="Cichocki N."/>
            <person name="Veneault-Fourrey C."/>
            <person name="LaButti K."/>
            <person name="Lindquist E.A."/>
            <person name="Lipzen A."/>
            <person name="Lundell T."/>
            <person name="Morin E."/>
            <person name="Murat C."/>
            <person name="Riley R."/>
            <person name="Ohm R."/>
            <person name="Sun H."/>
            <person name="Tunlid A."/>
            <person name="Henrissat B."/>
            <person name="Grigoriev I.V."/>
            <person name="Hibbett D.S."/>
            <person name="Martin F."/>
        </authorList>
    </citation>
    <scope>NUCLEOTIDE SEQUENCE [LARGE SCALE GENOMIC DNA]</scope>
    <source>
        <strain evidence="12">MAFF 305830</strain>
    </source>
</reference>
<evidence type="ECO:0000256" key="6">
    <source>
        <dbReference type="ARBA" id="ARBA00022989"/>
    </source>
</evidence>
<dbReference type="PANTHER" id="PTHR15642:SF3">
    <property type="entry name" value="CYTOCHROME C OXIDASE ASSEMBLY FACTOR 3 HOMOLOG, MITOCHONDRIAL"/>
    <property type="match status" value="1"/>
</dbReference>
<evidence type="ECO:0000313" key="11">
    <source>
        <dbReference type="EMBL" id="KIM21942.1"/>
    </source>
</evidence>
<comment type="subunit">
    <text evidence="4 9">Component of 250-400 kDa complexes called cytochrome oxidase assembly intermediates or COA complexes.</text>
</comment>
<comment type="function">
    <text evidence="1 9">Required for assembly of cytochrome c oxidase (complex IV).</text>
</comment>
<comment type="similarity">
    <text evidence="3 9">Belongs to the COA3 family.</text>
</comment>
<evidence type="ECO:0000256" key="3">
    <source>
        <dbReference type="ARBA" id="ARBA00007035"/>
    </source>
</evidence>
<dbReference type="EMBL" id="KN824367">
    <property type="protein sequence ID" value="KIM21942.1"/>
    <property type="molecule type" value="Genomic_DNA"/>
</dbReference>
<protein>
    <recommendedName>
        <fullName evidence="9">Cytochrome c oxidase assembly factor 3</fullName>
    </recommendedName>
</protein>
<dbReference type="STRING" id="933852.A0A0C2WX52"/>
<sequence length="173" mass="19043">MPYEAPYIDRNKAMASYRPKGYGISPGLRRARRPFILVNLLTGSLISLFAVGVWAYSIRAVRQDVFDDVDEEAKALTKEMKMAVQTVEEKGRLVEEKLKVIANERTTKSLASSMKAAVAANAKATASGSERRGVMPLLGMHNPGWVYDPSKSLVWGAPPVDNMGRIGDRTTKD</sequence>